<dbReference type="PROSITE" id="PS01166">
    <property type="entry name" value="RNA_POL_BETA"/>
    <property type="match status" value="1"/>
</dbReference>
<dbReference type="Pfam" id="PF04565">
    <property type="entry name" value="RNA_pol_Rpb2_3"/>
    <property type="match status" value="1"/>
</dbReference>
<protein>
    <recommendedName>
        <fullName evidence="6 8">DNA-directed RNA polymerase subunit beta</fullName>
        <shortName evidence="6">RNAP subunit beta</shortName>
        <ecNumber evidence="6 8">2.7.7.6</ecNumber>
    </recommendedName>
    <alternativeName>
        <fullName evidence="6">RNA polymerase subunit beta</fullName>
    </alternativeName>
    <alternativeName>
        <fullName evidence="6">Transcriptase subunit beta</fullName>
    </alternativeName>
</protein>
<dbReference type="NCBIfam" id="NF001616">
    <property type="entry name" value="PRK00405.1"/>
    <property type="match status" value="1"/>
</dbReference>
<dbReference type="Gene3D" id="3.90.1100.10">
    <property type="match status" value="2"/>
</dbReference>
<dbReference type="PANTHER" id="PTHR20856">
    <property type="entry name" value="DNA-DIRECTED RNA POLYMERASE I SUBUNIT 2"/>
    <property type="match status" value="1"/>
</dbReference>
<name>A0ABQ0CBF2_9PROT</name>
<dbReference type="RefSeq" id="WP_420905706.1">
    <property type="nucleotide sequence ID" value="NZ_BAAFGK010000004.1"/>
</dbReference>
<dbReference type="Pfam" id="PF10385">
    <property type="entry name" value="RNA_pol_Rpb2_45"/>
    <property type="match status" value="1"/>
</dbReference>
<dbReference type="Gene3D" id="3.90.1110.10">
    <property type="entry name" value="RNA polymerase Rpb2, domain 2"/>
    <property type="match status" value="1"/>
</dbReference>
<comment type="caution">
    <text evidence="15">The sequence shown here is derived from an EMBL/GenBank/DDBJ whole genome shotgun (WGS) entry which is preliminary data.</text>
</comment>
<evidence type="ECO:0000256" key="7">
    <source>
        <dbReference type="RuleBase" id="RU000434"/>
    </source>
</evidence>
<evidence type="ECO:0000313" key="16">
    <source>
        <dbReference type="Proteomes" id="UP001628193"/>
    </source>
</evidence>
<evidence type="ECO:0000256" key="2">
    <source>
        <dbReference type="ARBA" id="ARBA00022679"/>
    </source>
</evidence>
<dbReference type="HAMAP" id="MF_01321">
    <property type="entry name" value="RNApol_bact_RpoB"/>
    <property type="match status" value="1"/>
</dbReference>
<dbReference type="InterPro" id="IPR007641">
    <property type="entry name" value="RNA_pol_Rpb2_7"/>
</dbReference>
<dbReference type="InterPro" id="IPR014724">
    <property type="entry name" value="RNA_pol_RPB2_OB-fold"/>
</dbReference>
<dbReference type="Pfam" id="PF04560">
    <property type="entry name" value="RNA_pol_Rpb2_7"/>
    <property type="match status" value="1"/>
</dbReference>
<evidence type="ECO:0000259" key="9">
    <source>
        <dbReference type="Pfam" id="PF00562"/>
    </source>
</evidence>
<evidence type="ECO:0000256" key="8">
    <source>
        <dbReference type="RuleBase" id="RU363031"/>
    </source>
</evidence>
<feature type="domain" description="RNA polymerase beta subunit protrusion" evidence="12">
    <location>
        <begin position="26"/>
        <end position="505"/>
    </location>
</feature>
<sequence>MALSFTEKKRLRKNFGRIPTIIDIPNLIAIQTQSFQRFLQEEVDPDLRRDMGLHGVFLSVFPIQDYSNTISLEYVRYQLGEPKYEVDECLQRGMTFSAPLKVSFRLVIWEENEDAGTRSVREIKEQEVYLGEMPLMTATGTFIVNGTERVIVSQMHRSPGVFFDHDKGKSHSSGKLLFSARVIPYRGSWLDFEFDPKDIVYARIDRRRKLPVTTLLRAMGMSGEEILNRFHDSERYRKQGVVWEKKLDFERLMGSRFNYAIVDPESGEELVSAKRKITARAVKKIQQLGLEWLPVPAEDLIGRFLSHDMHTAEGDLIAEAGGEVTEDLLVRFEDAGIQEIETLFIDYTTVGPYLRNTMALDKNQTTDDSLIDIYRMMRPGEPPTLDAATNLFNNLFFNPERYDLSAVGRMKMNKRLDLECDLDVRVLRKEDIIGVLSILLKLKDGHGKVDDIDHLGNRRVRSVGELLENQVRIGLVRMERAIRERMSAADSDSLMPHDILNSKPFSAVIREFFGSSQLSQFMDQTNPLSEITHKRRLSALGPGGMTRERAGFEVRDVHPTHYGRICPIETPEGPNIGLINSLSTYARINEFGFIESPYRRVENGQVTDEVDYLSAIEEENYVIAQANAALDRQGRLTGELIQCRHKLEFTVGEPIRVEYMDVSPKQIVSVAAALIPFLENDDANRALMGSNMQRQAVPLIKTDAPLVGTGMEGVVARDSGVAIVAKRSGIVDEVEAGRIIIKADDEPGATEPGVDIYNLIKFSRSNQNTCINQSPLVRAGERVNKGDIIADGPSTQWGELALGRNVLVAFMPWNGYNFEDSILISERLVRDDVFTSIHIEEFEVMARDTKLGPEEITRDMPNVGEDALRNLDESGIIYVGAEVKAGDILVGKVTPKGETQLTPEEKLLRAIFGEKASDVRDTSLRLPPGVAGTVVDVRVFSRRGLEKDDRAKLIDQEEIVRLRKDMAAERRIIELDADARIRALMVGKSARGGAGLAPGTEITNELLSQLGSRRWDSVVLDDDQITQQIEGIREQIEKAAARLKKRFDSKVEKLERGDDLPPGGLKMVKVYIAVKRKLQPGDKMAGRHGNKGVISKINPVEDMPHLENGTVVDIVLNPLGVPSRMNVGQILETHLGWAAKGLGVRIGEALDAYRTQESQDIEQVREVLSIVFTNPRQSRAVKALTDEEVLTLCGNLRDGVPIATPVFDGATEKDIVELLEKANLPKSGQHRLIDGRTGEPFDRPVTVGYIYILKLHHLVDDKIHARSIGPYSLVTQQPLGGKAQFGGQRFGEMEVWALEAYGASYTLQEMLTVKSDDVAGRTKIYESIVKGDDSFDAGIPESFNVLIKELQSLALDVELKTTD</sequence>
<keyword evidence="4 6" id="KW-0804">Transcription</keyword>
<dbReference type="NCBIfam" id="TIGR02013">
    <property type="entry name" value="rpoB"/>
    <property type="match status" value="1"/>
</dbReference>
<dbReference type="InterPro" id="IPR007645">
    <property type="entry name" value="RNA_pol_Rpb2_3"/>
</dbReference>
<dbReference type="EMBL" id="BAAFGK010000004">
    <property type="protein sequence ID" value="GAB0058025.1"/>
    <property type="molecule type" value="Genomic_DNA"/>
</dbReference>
<feature type="domain" description="RNA polymerase Rpb2" evidence="11">
    <location>
        <begin position="344"/>
        <end position="461"/>
    </location>
</feature>
<feature type="domain" description="DNA-directed RNA polymerase beta subunit external 1" evidence="14">
    <location>
        <begin position="598"/>
        <end position="663"/>
    </location>
</feature>
<comment type="similarity">
    <text evidence="6 7">Belongs to the RNA polymerase beta chain family.</text>
</comment>
<dbReference type="Gene3D" id="2.40.270.10">
    <property type="entry name" value="DNA-directed RNA polymerase, subunit 2, domain 6"/>
    <property type="match status" value="1"/>
</dbReference>
<evidence type="ECO:0000256" key="3">
    <source>
        <dbReference type="ARBA" id="ARBA00022695"/>
    </source>
</evidence>
<proteinExistence type="inferred from homology"/>
<evidence type="ECO:0000256" key="4">
    <source>
        <dbReference type="ARBA" id="ARBA00023163"/>
    </source>
</evidence>
<dbReference type="GO" id="GO:0000428">
    <property type="term" value="C:DNA-directed RNA polymerase complex"/>
    <property type="evidence" value="ECO:0007669"/>
    <property type="project" value="UniProtKB-KW"/>
</dbReference>
<evidence type="ECO:0000256" key="6">
    <source>
        <dbReference type="HAMAP-Rule" id="MF_01321"/>
    </source>
</evidence>
<reference evidence="15 16" key="1">
    <citation type="submission" date="2024-09" db="EMBL/GenBank/DDBJ databases">
        <title>Draft genome sequence of Candidatus Magnetaquicoccaceae bacterium FCR-1.</title>
        <authorList>
            <person name="Shimoshige H."/>
            <person name="Shimamura S."/>
            <person name="Taoka A."/>
            <person name="Kobayashi H."/>
            <person name="Maekawa T."/>
        </authorList>
    </citation>
    <scope>NUCLEOTIDE SEQUENCE [LARGE SCALE GENOMIC DNA]</scope>
    <source>
        <strain evidence="15 16">FCR-1</strain>
    </source>
</reference>
<feature type="domain" description="RNA polymerase Rpb2" evidence="10">
    <location>
        <begin position="1286"/>
        <end position="1361"/>
    </location>
</feature>
<dbReference type="Gene3D" id="2.40.50.100">
    <property type="match status" value="1"/>
</dbReference>
<dbReference type="CDD" id="cd00653">
    <property type="entry name" value="RNA_pol_B_RPB2"/>
    <property type="match status" value="1"/>
</dbReference>
<dbReference type="InterPro" id="IPR007120">
    <property type="entry name" value="DNA-dir_RNAP_su2_dom"/>
</dbReference>
<evidence type="ECO:0000259" key="11">
    <source>
        <dbReference type="Pfam" id="PF04561"/>
    </source>
</evidence>
<dbReference type="InterPro" id="IPR007121">
    <property type="entry name" value="RNA_pol_bsu_CS"/>
</dbReference>
<evidence type="ECO:0000259" key="13">
    <source>
        <dbReference type="Pfam" id="PF04565"/>
    </source>
</evidence>
<evidence type="ECO:0000259" key="14">
    <source>
        <dbReference type="Pfam" id="PF10385"/>
    </source>
</evidence>
<feature type="domain" description="RNA polymerase Rpb2" evidence="11">
    <location>
        <begin position="157"/>
        <end position="246"/>
    </location>
</feature>
<dbReference type="InterPro" id="IPR007644">
    <property type="entry name" value="RNA_pol_bsu_protrusion"/>
</dbReference>
<dbReference type="InterPro" id="IPR019462">
    <property type="entry name" value="DNA-dir_RNA_pol_bsu_external_1"/>
</dbReference>
<dbReference type="EC" id="2.7.7.6" evidence="6 8"/>
<dbReference type="InterPro" id="IPR010243">
    <property type="entry name" value="RNA_pol_bsu_bac"/>
</dbReference>
<dbReference type="InterPro" id="IPR037034">
    <property type="entry name" value="RNA_pol_Rpb2_2_sf"/>
</dbReference>
<dbReference type="Gene3D" id="2.40.50.150">
    <property type="match status" value="1"/>
</dbReference>
<dbReference type="GO" id="GO:0003899">
    <property type="term" value="F:DNA-directed RNA polymerase activity"/>
    <property type="evidence" value="ECO:0007669"/>
    <property type="project" value="UniProtKB-EC"/>
</dbReference>
<keyword evidence="1 6" id="KW-0240">DNA-directed RNA polymerase</keyword>
<evidence type="ECO:0000313" key="15">
    <source>
        <dbReference type="EMBL" id="GAB0058025.1"/>
    </source>
</evidence>
<dbReference type="InterPro" id="IPR015712">
    <property type="entry name" value="DNA-dir_RNA_pol_su2"/>
</dbReference>
<organism evidence="15 16">
    <name type="scientific">Candidatus Magnetaquiglobus chichijimensis</name>
    <dbReference type="NCBI Taxonomy" id="3141448"/>
    <lineage>
        <taxon>Bacteria</taxon>
        <taxon>Pseudomonadati</taxon>
        <taxon>Pseudomonadota</taxon>
        <taxon>Magnetococcia</taxon>
        <taxon>Magnetococcales</taxon>
        <taxon>Candidatus Magnetaquicoccaceae</taxon>
        <taxon>Candidatus Magnetaquiglobus</taxon>
    </lineage>
</organism>
<keyword evidence="2 6" id="KW-0808">Transferase</keyword>
<comment type="subunit">
    <text evidence="6 8">The RNAP catalytic core consists of 2 alpha, 1 beta, 1 beta' and 1 omega subunit. When a sigma factor is associated with the core the holoenzyme is formed, which can initiate transcription.</text>
</comment>
<comment type="catalytic activity">
    <reaction evidence="5 6 8">
        <text>RNA(n) + a ribonucleoside 5'-triphosphate = RNA(n+1) + diphosphate</text>
        <dbReference type="Rhea" id="RHEA:21248"/>
        <dbReference type="Rhea" id="RHEA-COMP:14527"/>
        <dbReference type="Rhea" id="RHEA-COMP:17342"/>
        <dbReference type="ChEBI" id="CHEBI:33019"/>
        <dbReference type="ChEBI" id="CHEBI:61557"/>
        <dbReference type="ChEBI" id="CHEBI:140395"/>
        <dbReference type="EC" id="2.7.7.6"/>
    </reaction>
</comment>
<feature type="domain" description="RNA polymerase Rpb2" evidence="13">
    <location>
        <begin position="520"/>
        <end position="588"/>
    </location>
</feature>
<evidence type="ECO:0000256" key="1">
    <source>
        <dbReference type="ARBA" id="ARBA00022478"/>
    </source>
</evidence>
<evidence type="ECO:0000256" key="5">
    <source>
        <dbReference type="ARBA" id="ARBA00048552"/>
    </source>
</evidence>
<feature type="domain" description="DNA-directed RNA polymerase subunit 2 hybrid-binding" evidence="9">
    <location>
        <begin position="724"/>
        <end position="1284"/>
    </location>
</feature>
<dbReference type="InterPro" id="IPR042107">
    <property type="entry name" value="DNA-dir_RNA_pol_bsu_ext_1_sf"/>
</dbReference>
<dbReference type="Pfam" id="PF04563">
    <property type="entry name" value="RNA_pol_Rpb2_1"/>
    <property type="match status" value="1"/>
</dbReference>
<dbReference type="Gene3D" id="2.30.150.10">
    <property type="entry name" value="DNA-directed RNA polymerase, beta subunit, external 1 domain"/>
    <property type="match status" value="1"/>
</dbReference>
<evidence type="ECO:0000259" key="10">
    <source>
        <dbReference type="Pfam" id="PF04560"/>
    </source>
</evidence>
<dbReference type="Proteomes" id="UP001628193">
    <property type="component" value="Unassembled WGS sequence"/>
</dbReference>
<keyword evidence="3 6" id="KW-0548">Nucleotidyltransferase</keyword>
<evidence type="ECO:0000259" key="12">
    <source>
        <dbReference type="Pfam" id="PF04563"/>
    </source>
</evidence>
<dbReference type="SUPFAM" id="SSF64484">
    <property type="entry name" value="beta and beta-prime subunits of DNA dependent RNA-polymerase"/>
    <property type="match status" value="1"/>
</dbReference>
<dbReference type="Pfam" id="PF04561">
    <property type="entry name" value="RNA_pol_Rpb2_2"/>
    <property type="match status" value="2"/>
</dbReference>
<dbReference type="InterPro" id="IPR037033">
    <property type="entry name" value="DNA-dir_RNAP_su2_hyb_sf"/>
</dbReference>
<comment type="function">
    <text evidence="6 8">DNA-dependent RNA polymerase catalyzes the transcription of DNA into RNA using the four ribonucleoside triphosphates as substrates.</text>
</comment>
<accession>A0ABQ0CBF2</accession>
<dbReference type="Pfam" id="PF00562">
    <property type="entry name" value="RNA_pol_Rpb2_6"/>
    <property type="match status" value="1"/>
</dbReference>
<gene>
    <name evidence="6 15" type="primary">rpoB</name>
    <name evidence="15" type="ORF">SIID45300_02360</name>
</gene>
<keyword evidence="16" id="KW-1185">Reference proteome</keyword>
<dbReference type="InterPro" id="IPR007642">
    <property type="entry name" value="RNA_pol_Rpb2_2"/>
</dbReference>
<dbReference type="Gene3D" id="3.90.1800.10">
    <property type="entry name" value="RNA polymerase alpha subunit dimerisation domain"/>
    <property type="match status" value="1"/>
</dbReference>